<evidence type="ECO:0000256" key="13">
    <source>
        <dbReference type="ARBA" id="ARBA00047899"/>
    </source>
</evidence>
<dbReference type="GO" id="GO:0016020">
    <property type="term" value="C:membrane"/>
    <property type="evidence" value="ECO:0007669"/>
    <property type="project" value="UniProtKB-SubCell"/>
</dbReference>
<evidence type="ECO:0000256" key="6">
    <source>
        <dbReference type="ARBA" id="ARBA00022679"/>
    </source>
</evidence>
<keyword evidence="9" id="KW-0067">ATP-binding</keyword>
<evidence type="ECO:0000313" key="18">
    <source>
        <dbReference type="Proteomes" id="UP000324705"/>
    </source>
</evidence>
<dbReference type="SMART" id="SM00220">
    <property type="entry name" value="S_TKc"/>
    <property type="match status" value="1"/>
</dbReference>
<dbReference type="InterPro" id="IPR051681">
    <property type="entry name" value="Ser/Thr_Kinases-Pseudokinases"/>
</dbReference>
<keyword evidence="4" id="KW-0600">Photoreceptor protein</keyword>
<dbReference type="InterPro" id="IPR008271">
    <property type="entry name" value="Ser/Thr_kinase_AS"/>
</dbReference>
<keyword evidence="10" id="KW-0157">Chromophore</keyword>
<evidence type="ECO:0000256" key="10">
    <source>
        <dbReference type="ARBA" id="ARBA00022991"/>
    </source>
</evidence>
<dbReference type="PANTHER" id="PTHR44329">
    <property type="entry name" value="SERINE/THREONINE-PROTEIN KINASE TNNI3K-RELATED"/>
    <property type="match status" value="1"/>
</dbReference>
<protein>
    <recommendedName>
        <fullName evidence="2">non-specific serine/threonine protein kinase</fullName>
        <ecNumber evidence="2">2.7.11.1</ecNumber>
    </recommendedName>
</protein>
<dbReference type="Pfam" id="PF00989">
    <property type="entry name" value="PAS"/>
    <property type="match status" value="1"/>
</dbReference>
<dbReference type="Proteomes" id="UP000324705">
    <property type="component" value="Chromosome 3B"/>
</dbReference>
<dbReference type="EC" id="2.7.11.1" evidence="2"/>
<dbReference type="PROSITE" id="PS50011">
    <property type="entry name" value="PROTEIN_KINASE_DOM"/>
    <property type="match status" value="1"/>
</dbReference>
<dbReference type="SUPFAM" id="SSF55785">
    <property type="entry name" value="PYP-like sensor domain (PAS domain)"/>
    <property type="match status" value="1"/>
</dbReference>
<dbReference type="SMART" id="SM00091">
    <property type="entry name" value="PAS"/>
    <property type="match status" value="1"/>
</dbReference>
<accession>A0A9R1QUA4</accession>
<dbReference type="InterPro" id="IPR000719">
    <property type="entry name" value="Prot_kinase_dom"/>
</dbReference>
<dbReference type="PANTHER" id="PTHR44329:SF126">
    <property type="entry name" value="PROTEIN KINASE DOMAIN-CONTAINING PROTEIN"/>
    <property type="match status" value="1"/>
</dbReference>
<dbReference type="OMA" id="PHWASMI"/>
<keyword evidence="6" id="KW-0808">Transferase</keyword>
<organism evidence="17 18">
    <name type="scientific">Triticum turgidum subsp. durum</name>
    <name type="common">Durum wheat</name>
    <name type="synonym">Triticum durum</name>
    <dbReference type="NCBI Taxonomy" id="4567"/>
    <lineage>
        <taxon>Eukaryota</taxon>
        <taxon>Viridiplantae</taxon>
        <taxon>Streptophyta</taxon>
        <taxon>Embryophyta</taxon>
        <taxon>Tracheophyta</taxon>
        <taxon>Spermatophyta</taxon>
        <taxon>Magnoliopsida</taxon>
        <taxon>Liliopsida</taxon>
        <taxon>Poales</taxon>
        <taxon>Poaceae</taxon>
        <taxon>BOP clade</taxon>
        <taxon>Pooideae</taxon>
        <taxon>Triticodae</taxon>
        <taxon>Triticeae</taxon>
        <taxon>Triticinae</taxon>
        <taxon>Triticum</taxon>
    </lineage>
</organism>
<evidence type="ECO:0000259" key="16">
    <source>
        <dbReference type="PROSITE" id="PS50112"/>
    </source>
</evidence>
<evidence type="ECO:0000256" key="3">
    <source>
        <dbReference type="ARBA" id="ARBA00022527"/>
    </source>
</evidence>
<dbReference type="Gene3D" id="3.30.200.20">
    <property type="entry name" value="Phosphorylase Kinase, domain 1"/>
    <property type="match status" value="1"/>
</dbReference>
<dbReference type="GO" id="GO:0004674">
    <property type="term" value="F:protein serine/threonine kinase activity"/>
    <property type="evidence" value="ECO:0007669"/>
    <property type="project" value="UniProtKB-KW"/>
</dbReference>
<keyword evidence="12" id="KW-0675">Receptor</keyword>
<keyword evidence="8" id="KW-0418">Kinase</keyword>
<evidence type="ECO:0000259" key="15">
    <source>
        <dbReference type="PROSITE" id="PS50011"/>
    </source>
</evidence>
<evidence type="ECO:0000256" key="12">
    <source>
        <dbReference type="ARBA" id="ARBA00023170"/>
    </source>
</evidence>
<comment type="catalytic activity">
    <reaction evidence="13">
        <text>L-threonyl-[protein] + ATP = O-phospho-L-threonyl-[protein] + ADP + H(+)</text>
        <dbReference type="Rhea" id="RHEA:46608"/>
        <dbReference type="Rhea" id="RHEA-COMP:11060"/>
        <dbReference type="Rhea" id="RHEA-COMP:11605"/>
        <dbReference type="ChEBI" id="CHEBI:15378"/>
        <dbReference type="ChEBI" id="CHEBI:30013"/>
        <dbReference type="ChEBI" id="CHEBI:30616"/>
        <dbReference type="ChEBI" id="CHEBI:61977"/>
        <dbReference type="ChEBI" id="CHEBI:456216"/>
        <dbReference type="EC" id="2.7.11.1"/>
    </reaction>
</comment>
<dbReference type="InterPro" id="IPR011009">
    <property type="entry name" value="Kinase-like_dom_sf"/>
</dbReference>
<keyword evidence="11" id="KW-0472">Membrane</keyword>
<dbReference type="Gene3D" id="1.10.510.10">
    <property type="entry name" value="Transferase(Phosphotransferase) domain 1"/>
    <property type="match status" value="1"/>
</dbReference>
<feature type="domain" description="PAS" evidence="16">
    <location>
        <begin position="71"/>
        <end position="135"/>
    </location>
</feature>
<keyword evidence="5" id="KW-0716">Sensory transduction</keyword>
<evidence type="ECO:0000313" key="17">
    <source>
        <dbReference type="EMBL" id="VAH83474.1"/>
    </source>
</evidence>
<dbReference type="SUPFAM" id="SSF56112">
    <property type="entry name" value="Protein kinase-like (PK-like)"/>
    <property type="match status" value="1"/>
</dbReference>
<evidence type="ECO:0000256" key="14">
    <source>
        <dbReference type="ARBA" id="ARBA00048679"/>
    </source>
</evidence>
<sequence>MEADALLEKIRVLEEGQAELKREIGKLTTDRRDADAGRRAFRALPPQPQPRRVVARSGGGLASRHCHWKWVLQSLGQAVHVIGTDGKFLYWNRYAEHLFGYSASEAVGQNAVELIVHPTDYNSAKIVIQTIFTGKCWRGKFPVKNKSGDRFFILGQNTLLYDDDGSLVGLIGISHDLRTLEEICSPSGSAESYPSTARIKFHANNQPKSGSLNKGSLQSSTTSKIVTLVTSVTSRVCSRTRTCQDSDKQYGSGSEGQYSELDLQDELVSSEENTAGGDVMHRAFVAEEKSPGELYKTISDDSGEGKVGFHKILNSKAEALLAKMGISWPWKGHEIHGGSGNNNVNSIQLHDKPENDQTFQRVPVLEPIIIPGCQDSEYNRACKYEVSGSWWDCNKDCASSMSSTWSTNSSSIDYEADYLDYEVFWEDLVIGEQVGQGCCGTVYHALWHGSDVAAKVFSKQEYSEEMMTTFRQEVSLMKKLRHPNIILFMGAVVSQQPLCIVTEFLPRGSLFRLLQNNIGKLDPRQRVNMAIDIARGMNYLHNSIPTIVHRDLKSPNLLVDKNWNVKVADFGLSRLKLETFLTTKTGKGTPQWMAPEVLRSEPSNEKSDVFSYGVVLWELVTQKIPWDTRNTMQVVGAVGFMDGRLEIPGDTDPQWASMIQSCWDSDPQRRPSFQELLERLQVLQKQYTVEAQMERKRAGKGAGKMSAKDES</sequence>
<reference evidence="17 18" key="1">
    <citation type="submission" date="2017-09" db="EMBL/GenBank/DDBJ databases">
        <authorList>
            <consortium name="International Durum Wheat Genome Sequencing Consortium (IDWGSC)"/>
            <person name="Milanesi L."/>
        </authorList>
    </citation>
    <scope>NUCLEOTIDE SEQUENCE [LARGE SCALE GENOMIC DNA]</scope>
    <source>
        <strain evidence="18">cv. Svevo</strain>
    </source>
</reference>
<dbReference type="Gramene" id="TRITD3Bv1G232030.1">
    <property type="protein sequence ID" value="TRITD3Bv1G232030.1"/>
    <property type="gene ID" value="TRITD3Bv1G232030"/>
</dbReference>
<dbReference type="GO" id="GO:0006355">
    <property type="term" value="P:regulation of DNA-templated transcription"/>
    <property type="evidence" value="ECO:0007669"/>
    <property type="project" value="InterPro"/>
</dbReference>
<comment type="catalytic activity">
    <reaction evidence="14">
        <text>L-seryl-[protein] + ATP = O-phospho-L-seryl-[protein] + ADP + H(+)</text>
        <dbReference type="Rhea" id="RHEA:17989"/>
        <dbReference type="Rhea" id="RHEA-COMP:9863"/>
        <dbReference type="Rhea" id="RHEA-COMP:11604"/>
        <dbReference type="ChEBI" id="CHEBI:15378"/>
        <dbReference type="ChEBI" id="CHEBI:29999"/>
        <dbReference type="ChEBI" id="CHEBI:30616"/>
        <dbReference type="ChEBI" id="CHEBI:83421"/>
        <dbReference type="ChEBI" id="CHEBI:456216"/>
        <dbReference type="EC" id="2.7.11.1"/>
    </reaction>
</comment>
<comment type="subcellular location">
    <subcellularLocation>
        <location evidence="1">Membrane</location>
    </subcellularLocation>
</comment>
<evidence type="ECO:0000256" key="11">
    <source>
        <dbReference type="ARBA" id="ARBA00023136"/>
    </source>
</evidence>
<evidence type="ECO:0000256" key="2">
    <source>
        <dbReference type="ARBA" id="ARBA00012513"/>
    </source>
</evidence>
<gene>
    <name evidence="17" type="ORF">TRITD_3Bv1G232030</name>
</gene>
<dbReference type="PRINTS" id="PR00109">
    <property type="entry name" value="TYRKINASE"/>
</dbReference>
<dbReference type="Gene3D" id="3.30.450.20">
    <property type="entry name" value="PAS domain"/>
    <property type="match status" value="1"/>
</dbReference>
<feature type="domain" description="Protein kinase" evidence="15">
    <location>
        <begin position="428"/>
        <end position="683"/>
    </location>
</feature>
<keyword evidence="7" id="KW-0547">Nucleotide-binding</keyword>
<dbReference type="GO" id="GO:0005524">
    <property type="term" value="F:ATP binding"/>
    <property type="evidence" value="ECO:0007669"/>
    <property type="project" value="UniProtKB-KW"/>
</dbReference>
<dbReference type="FunFam" id="3.30.200.20:FF:000329">
    <property type="entry name" value="PAS domain-containing protein tyrosine kinase"/>
    <property type="match status" value="1"/>
</dbReference>
<dbReference type="InterPro" id="IPR001245">
    <property type="entry name" value="Ser-Thr/Tyr_kinase_cat_dom"/>
</dbReference>
<dbReference type="InterPro" id="IPR013767">
    <property type="entry name" value="PAS_fold"/>
</dbReference>
<evidence type="ECO:0000256" key="4">
    <source>
        <dbReference type="ARBA" id="ARBA00022543"/>
    </source>
</evidence>
<evidence type="ECO:0000256" key="1">
    <source>
        <dbReference type="ARBA" id="ARBA00004370"/>
    </source>
</evidence>
<evidence type="ECO:0000256" key="8">
    <source>
        <dbReference type="ARBA" id="ARBA00022777"/>
    </source>
</evidence>
<dbReference type="CDD" id="cd13999">
    <property type="entry name" value="STKc_MAP3K-like"/>
    <property type="match status" value="1"/>
</dbReference>
<evidence type="ECO:0000256" key="9">
    <source>
        <dbReference type="ARBA" id="ARBA00022840"/>
    </source>
</evidence>
<dbReference type="AlphaFoldDB" id="A0A9R1QUA4"/>
<keyword evidence="18" id="KW-1185">Reference proteome</keyword>
<dbReference type="NCBIfam" id="TIGR00229">
    <property type="entry name" value="sensory_box"/>
    <property type="match status" value="1"/>
</dbReference>
<evidence type="ECO:0000256" key="5">
    <source>
        <dbReference type="ARBA" id="ARBA00022606"/>
    </source>
</evidence>
<dbReference type="Pfam" id="PF07714">
    <property type="entry name" value="PK_Tyr_Ser-Thr"/>
    <property type="match status" value="1"/>
</dbReference>
<evidence type="ECO:0000256" key="7">
    <source>
        <dbReference type="ARBA" id="ARBA00022741"/>
    </source>
</evidence>
<dbReference type="PROSITE" id="PS50112">
    <property type="entry name" value="PAS"/>
    <property type="match status" value="1"/>
</dbReference>
<dbReference type="EMBL" id="LT934116">
    <property type="protein sequence ID" value="VAH83474.1"/>
    <property type="molecule type" value="Genomic_DNA"/>
</dbReference>
<keyword evidence="3" id="KW-0723">Serine/threonine-protein kinase</keyword>
<dbReference type="GO" id="GO:0009881">
    <property type="term" value="F:photoreceptor activity"/>
    <property type="evidence" value="ECO:0007669"/>
    <property type="project" value="UniProtKB-KW"/>
</dbReference>
<dbReference type="CDD" id="cd00130">
    <property type="entry name" value="PAS"/>
    <property type="match status" value="1"/>
</dbReference>
<dbReference type="FunFam" id="1.10.510.10:FF:000476">
    <property type="entry name" value="PAS domain-containing protein tyrosine kinase family protein"/>
    <property type="match status" value="1"/>
</dbReference>
<name>A0A9R1QUA4_TRITD</name>
<dbReference type="PROSITE" id="PS00108">
    <property type="entry name" value="PROTEIN_KINASE_ST"/>
    <property type="match status" value="1"/>
</dbReference>
<dbReference type="InterPro" id="IPR035965">
    <property type="entry name" value="PAS-like_dom_sf"/>
</dbReference>
<proteinExistence type="predicted"/>
<dbReference type="InterPro" id="IPR000014">
    <property type="entry name" value="PAS"/>
</dbReference>